<keyword evidence="2" id="KW-0732">Signal</keyword>
<dbReference type="VEuPathDB" id="VectorBase:HLOH_050307"/>
<feature type="transmembrane region" description="Helical" evidence="1">
    <location>
        <begin position="75"/>
        <end position="95"/>
    </location>
</feature>
<keyword evidence="1" id="KW-0812">Transmembrane</keyword>
<protein>
    <recommendedName>
        <fullName evidence="5">Secreted protein</fullName>
    </recommendedName>
</protein>
<feature type="chain" id="PRO_5039916628" description="Secreted protein" evidence="2">
    <location>
        <begin position="26"/>
        <end position="204"/>
    </location>
</feature>
<dbReference type="Proteomes" id="UP000821853">
    <property type="component" value="Chromosome 4"/>
</dbReference>
<evidence type="ECO:0000256" key="1">
    <source>
        <dbReference type="SAM" id="Phobius"/>
    </source>
</evidence>
<feature type="transmembrane region" description="Helical" evidence="1">
    <location>
        <begin position="49"/>
        <end position="68"/>
    </location>
</feature>
<reference evidence="3 4" key="1">
    <citation type="journal article" date="2020" name="Cell">
        <title>Large-Scale Comparative Analyses of Tick Genomes Elucidate Their Genetic Diversity and Vector Capacities.</title>
        <authorList>
            <consortium name="Tick Genome and Microbiome Consortium (TIGMIC)"/>
            <person name="Jia N."/>
            <person name="Wang J."/>
            <person name="Shi W."/>
            <person name="Du L."/>
            <person name="Sun Y."/>
            <person name="Zhan W."/>
            <person name="Jiang J.F."/>
            <person name="Wang Q."/>
            <person name="Zhang B."/>
            <person name="Ji P."/>
            <person name="Bell-Sakyi L."/>
            <person name="Cui X.M."/>
            <person name="Yuan T.T."/>
            <person name="Jiang B.G."/>
            <person name="Yang W.F."/>
            <person name="Lam T.T."/>
            <person name="Chang Q.C."/>
            <person name="Ding S.J."/>
            <person name="Wang X.J."/>
            <person name="Zhu J.G."/>
            <person name="Ruan X.D."/>
            <person name="Zhao L."/>
            <person name="Wei J.T."/>
            <person name="Ye R.Z."/>
            <person name="Que T.C."/>
            <person name="Du C.H."/>
            <person name="Zhou Y.H."/>
            <person name="Cheng J.X."/>
            <person name="Dai P.F."/>
            <person name="Guo W.B."/>
            <person name="Han X.H."/>
            <person name="Huang E.J."/>
            <person name="Li L.F."/>
            <person name="Wei W."/>
            <person name="Gao Y.C."/>
            <person name="Liu J.Z."/>
            <person name="Shao H.Z."/>
            <person name="Wang X."/>
            <person name="Wang C.C."/>
            <person name="Yang T.C."/>
            <person name="Huo Q.B."/>
            <person name="Li W."/>
            <person name="Chen H.Y."/>
            <person name="Chen S.E."/>
            <person name="Zhou L.G."/>
            <person name="Ni X.B."/>
            <person name="Tian J.H."/>
            <person name="Sheng Y."/>
            <person name="Liu T."/>
            <person name="Pan Y.S."/>
            <person name="Xia L.Y."/>
            <person name="Li J."/>
            <person name="Zhao F."/>
            <person name="Cao W.C."/>
        </authorList>
    </citation>
    <scope>NUCLEOTIDE SEQUENCE [LARGE SCALE GENOMIC DNA]</scope>
    <source>
        <strain evidence="3">HaeL-2018</strain>
    </source>
</reference>
<gene>
    <name evidence="3" type="ORF">HPB48_016617</name>
</gene>
<feature type="signal peptide" evidence="2">
    <location>
        <begin position="1"/>
        <end position="25"/>
    </location>
</feature>
<comment type="caution">
    <text evidence="3">The sequence shown here is derived from an EMBL/GenBank/DDBJ whole genome shotgun (WGS) entry which is preliminary data.</text>
</comment>
<keyword evidence="1" id="KW-0472">Membrane</keyword>
<accession>A0A9J6GI13</accession>
<evidence type="ECO:0008006" key="5">
    <source>
        <dbReference type="Google" id="ProtNLM"/>
    </source>
</evidence>
<keyword evidence="1" id="KW-1133">Transmembrane helix</keyword>
<dbReference type="OrthoDB" id="6509388at2759"/>
<organism evidence="3 4">
    <name type="scientific">Haemaphysalis longicornis</name>
    <name type="common">Bush tick</name>
    <dbReference type="NCBI Taxonomy" id="44386"/>
    <lineage>
        <taxon>Eukaryota</taxon>
        <taxon>Metazoa</taxon>
        <taxon>Ecdysozoa</taxon>
        <taxon>Arthropoda</taxon>
        <taxon>Chelicerata</taxon>
        <taxon>Arachnida</taxon>
        <taxon>Acari</taxon>
        <taxon>Parasitiformes</taxon>
        <taxon>Ixodida</taxon>
        <taxon>Ixodoidea</taxon>
        <taxon>Ixodidae</taxon>
        <taxon>Haemaphysalinae</taxon>
        <taxon>Haemaphysalis</taxon>
    </lineage>
</organism>
<dbReference type="OMA" id="YAVCKRS"/>
<dbReference type="EMBL" id="JABSTR010000006">
    <property type="protein sequence ID" value="KAH9373988.1"/>
    <property type="molecule type" value="Genomic_DNA"/>
</dbReference>
<name>A0A9J6GI13_HAELO</name>
<evidence type="ECO:0000256" key="2">
    <source>
        <dbReference type="SAM" id="SignalP"/>
    </source>
</evidence>
<proteinExistence type="predicted"/>
<dbReference type="AlphaFoldDB" id="A0A9J6GI13"/>
<evidence type="ECO:0000313" key="4">
    <source>
        <dbReference type="Proteomes" id="UP000821853"/>
    </source>
</evidence>
<sequence length="204" mass="21030">MPSAMLSQLLSVVVVLLSGLTSVCCYSVHFNLTSDATALDTVEASRSLPASLLPLAVALAGPVVAVALGTLKPVLLALGLVYLSLFGLTFVPVVGDVLQSGFRAFGTAVTDSVSPTLGRDVLRVAGLDTEVCRVRAVCEVTEDAVRKYPTVAAMLRSLTGAVQANGEHESLLKGLLGGLSGLGCESLYSACAQSPFDRFSKALS</sequence>
<evidence type="ECO:0000313" key="3">
    <source>
        <dbReference type="EMBL" id="KAH9373988.1"/>
    </source>
</evidence>
<keyword evidence="4" id="KW-1185">Reference proteome</keyword>